<evidence type="ECO:0000313" key="10">
    <source>
        <dbReference type="EMBL" id="APU69524.1"/>
    </source>
</evidence>
<feature type="transmembrane region" description="Helical" evidence="8">
    <location>
        <begin position="73"/>
        <end position="94"/>
    </location>
</feature>
<dbReference type="KEGG" id="gfl:GRFL_2800"/>
<accession>A0A1L7I8G9</accession>
<keyword evidence="11" id="KW-1185">Reference proteome</keyword>
<keyword evidence="3" id="KW-0328">Glycosyltransferase</keyword>
<keyword evidence="6 8" id="KW-1133">Transmembrane helix</keyword>
<feature type="transmembrane region" description="Helical" evidence="8">
    <location>
        <begin position="100"/>
        <end position="119"/>
    </location>
</feature>
<evidence type="ECO:0000256" key="6">
    <source>
        <dbReference type="ARBA" id="ARBA00022989"/>
    </source>
</evidence>
<gene>
    <name evidence="10" type="ORF">GRFL_2800</name>
</gene>
<feature type="transmembrane region" description="Helical" evidence="8">
    <location>
        <begin position="9"/>
        <end position="27"/>
    </location>
</feature>
<dbReference type="PANTHER" id="PTHR33908">
    <property type="entry name" value="MANNOSYLTRANSFERASE YKCB-RELATED"/>
    <property type="match status" value="1"/>
</dbReference>
<feature type="transmembrane region" description="Helical" evidence="8">
    <location>
        <begin position="151"/>
        <end position="182"/>
    </location>
</feature>
<dbReference type="AlphaFoldDB" id="A0A1L7I8G9"/>
<proteinExistence type="predicted"/>
<organism evidence="10 11">
    <name type="scientific">Christiangramia flava JLT2011</name>
    <dbReference type="NCBI Taxonomy" id="1229726"/>
    <lineage>
        <taxon>Bacteria</taxon>
        <taxon>Pseudomonadati</taxon>
        <taxon>Bacteroidota</taxon>
        <taxon>Flavobacteriia</taxon>
        <taxon>Flavobacteriales</taxon>
        <taxon>Flavobacteriaceae</taxon>
        <taxon>Christiangramia</taxon>
    </lineage>
</organism>
<keyword evidence="7 8" id="KW-0472">Membrane</keyword>
<protein>
    <recommendedName>
        <fullName evidence="9">Glycosyltransferase RgtA/B/C/D-like domain-containing protein</fullName>
    </recommendedName>
</protein>
<dbReference type="GO" id="GO:0009103">
    <property type="term" value="P:lipopolysaccharide biosynthetic process"/>
    <property type="evidence" value="ECO:0007669"/>
    <property type="project" value="UniProtKB-ARBA"/>
</dbReference>
<feature type="transmembrane region" description="Helical" evidence="8">
    <location>
        <begin position="194"/>
        <end position="213"/>
    </location>
</feature>
<evidence type="ECO:0000313" key="11">
    <source>
        <dbReference type="Proteomes" id="UP000186230"/>
    </source>
</evidence>
<evidence type="ECO:0000256" key="8">
    <source>
        <dbReference type="SAM" id="Phobius"/>
    </source>
</evidence>
<dbReference type="GO" id="GO:0016763">
    <property type="term" value="F:pentosyltransferase activity"/>
    <property type="evidence" value="ECO:0007669"/>
    <property type="project" value="TreeGrafter"/>
</dbReference>
<name>A0A1L7I8G9_9FLAO</name>
<keyword evidence="5 8" id="KW-0812">Transmembrane</keyword>
<feature type="transmembrane region" description="Helical" evidence="8">
    <location>
        <begin position="244"/>
        <end position="263"/>
    </location>
</feature>
<evidence type="ECO:0000256" key="5">
    <source>
        <dbReference type="ARBA" id="ARBA00022692"/>
    </source>
</evidence>
<comment type="subcellular location">
    <subcellularLocation>
        <location evidence="1">Cell membrane</location>
        <topology evidence="1">Multi-pass membrane protein</topology>
    </subcellularLocation>
</comment>
<reference evidence="10 11" key="1">
    <citation type="submission" date="2016-07" db="EMBL/GenBank/DDBJ databases">
        <title>Multi-omics approach to identify versatile polysaccharide utilization systems of a marine flavobacterium Gramella flava.</title>
        <authorList>
            <person name="Tang K."/>
        </authorList>
    </citation>
    <scope>NUCLEOTIDE SEQUENCE [LARGE SCALE GENOMIC DNA]</scope>
    <source>
        <strain evidence="10 11">JLT2011</strain>
    </source>
</reference>
<evidence type="ECO:0000259" key="9">
    <source>
        <dbReference type="Pfam" id="PF13231"/>
    </source>
</evidence>
<dbReference type="InterPro" id="IPR038731">
    <property type="entry name" value="RgtA/B/C-like"/>
</dbReference>
<dbReference type="PANTHER" id="PTHR33908:SF11">
    <property type="entry name" value="MEMBRANE PROTEIN"/>
    <property type="match status" value="1"/>
</dbReference>
<sequence length="512" mass="60033">MKNFFTKRSILIIALIVLKFVLQYLLLSPEYDLQRDEYLHLDLGNHLAWGYLSVPPLTSWISRLIYLLGNSVFWVKFFPALFGALTILVVLKIIEELKGNLFALALGGTCVLFSAILSLNTLYQPNSFDVLSWTLLYYILIKYFHTENSKWLVVAAVVFAFGFLNKYNIVFQVLGLIPAILLSQQRRIFGKKQLYIAAFFGLLLISPNILWQYQNNFPVIHHLNELTATQLVNVDRFGFLKSQILFFIGSLLIILAGLYSLLAYRPFKKYRLFFWSFFFTLLIFLYFQAKDYYAIGLYPVYIAFGATFLANQLQTGRKRYLKPVLLLIPIIFFVPMYHIAFPNKSPQYIVEHSEKYKKLGLLRWEDGQDHSLPQDYADMLGWKELAKKVDSVYRHMPDRRPTLILCDNYGQAGAINYYTENDLQAVSFNADYINWFDLEKPYKNLIRIKNYEEKNAEFKETSPYFEHAVLADSITNPYAREYRTLIFAFEGAKIDMNRRLKIEIEEVKNEWR</sequence>
<evidence type="ECO:0000256" key="7">
    <source>
        <dbReference type="ARBA" id="ARBA00023136"/>
    </source>
</evidence>
<feature type="transmembrane region" description="Helical" evidence="8">
    <location>
        <begin position="323"/>
        <end position="341"/>
    </location>
</feature>
<evidence type="ECO:0000256" key="1">
    <source>
        <dbReference type="ARBA" id="ARBA00004651"/>
    </source>
</evidence>
<feature type="transmembrane region" description="Helical" evidence="8">
    <location>
        <begin position="270"/>
        <end position="287"/>
    </location>
</feature>
<feature type="domain" description="Glycosyltransferase RgtA/B/C/D-like" evidence="9">
    <location>
        <begin position="54"/>
        <end position="211"/>
    </location>
</feature>
<keyword evidence="4" id="KW-0808">Transferase</keyword>
<dbReference type="RefSeq" id="WP_083645185.1">
    <property type="nucleotide sequence ID" value="NZ_AMRU01000015.1"/>
</dbReference>
<dbReference type="InterPro" id="IPR050297">
    <property type="entry name" value="LipidA_mod_glycosyltrf_83"/>
</dbReference>
<evidence type="ECO:0000256" key="2">
    <source>
        <dbReference type="ARBA" id="ARBA00022475"/>
    </source>
</evidence>
<evidence type="ECO:0000256" key="3">
    <source>
        <dbReference type="ARBA" id="ARBA00022676"/>
    </source>
</evidence>
<evidence type="ECO:0000256" key="4">
    <source>
        <dbReference type="ARBA" id="ARBA00022679"/>
    </source>
</evidence>
<dbReference type="Pfam" id="PF13231">
    <property type="entry name" value="PMT_2"/>
    <property type="match status" value="1"/>
</dbReference>
<feature type="transmembrane region" description="Helical" evidence="8">
    <location>
        <begin position="293"/>
        <end position="311"/>
    </location>
</feature>
<dbReference type="STRING" id="1229726.GRFL_2800"/>
<dbReference type="EMBL" id="CP016359">
    <property type="protein sequence ID" value="APU69524.1"/>
    <property type="molecule type" value="Genomic_DNA"/>
</dbReference>
<keyword evidence="2" id="KW-1003">Cell membrane</keyword>
<dbReference type="GO" id="GO:0005886">
    <property type="term" value="C:plasma membrane"/>
    <property type="evidence" value="ECO:0007669"/>
    <property type="project" value="UniProtKB-SubCell"/>
</dbReference>
<dbReference type="Proteomes" id="UP000186230">
    <property type="component" value="Chromosome"/>
</dbReference>